<keyword evidence="8 11" id="KW-1133">Transmembrane helix</keyword>
<dbReference type="PROSITE" id="PS50885">
    <property type="entry name" value="HAMP"/>
    <property type="match status" value="1"/>
</dbReference>
<dbReference type="SMART" id="SM00387">
    <property type="entry name" value="HATPase_c"/>
    <property type="match status" value="1"/>
</dbReference>
<dbReference type="Pfam" id="PF02518">
    <property type="entry name" value="HATPase_c"/>
    <property type="match status" value="1"/>
</dbReference>
<keyword evidence="5" id="KW-0808">Transferase</keyword>
<dbReference type="InterPro" id="IPR036890">
    <property type="entry name" value="HATPase_C_sf"/>
</dbReference>
<evidence type="ECO:0000256" key="6">
    <source>
        <dbReference type="ARBA" id="ARBA00022692"/>
    </source>
</evidence>
<keyword evidence="10 11" id="KW-0472">Membrane</keyword>
<dbReference type="SUPFAM" id="SSF158472">
    <property type="entry name" value="HAMP domain-like"/>
    <property type="match status" value="1"/>
</dbReference>
<dbReference type="CDD" id="cd06225">
    <property type="entry name" value="HAMP"/>
    <property type="match status" value="1"/>
</dbReference>
<evidence type="ECO:0000256" key="3">
    <source>
        <dbReference type="ARBA" id="ARBA00012438"/>
    </source>
</evidence>
<dbReference type="PANTHER" id="PTHR45436">
    <property type="entry name" value="SENSOR HISTIDINE KINASE YKOH"/>
    <property type="match status" value="1"/>
</dbReference>
<dbReference type="Gene3D" id="3.30.565.10">
    <property type="entry name" value="Histidine kinase-like ATPase, C-terminal domain"/>
    <property type="match status" value="1"/>
</dbReference>
<protein>
    <recommendedName>
        <fullName evidence="3">histidine kinase</fullName>
        <ecNumber evidence="3">2.7.13.3</ecNumber>
    </recommendedName>
</protein>
<feature type="domain" description="Histidine kinase" evidence="12">
    <location>
        <begin position="239"/>
        <end position="455"/>
    </location>
</feature>
<dbReference type="Gene3D" id="6.10.340.10">
    <property type="match status" value="1"/>
</dbReference>
<dbReference type="CDD" id="cd00082">
    <property type="entry name" value="HisKA"/>
    <property type="match status" value="1"/>
</dbReference>
<comment type="subcellular location">
    <subcellularLocation>
        <location evidence="2">Membrane</location>
        <topology evidence="2">Multi-pass membrane protein</topology>
    </subcellularLocation>
</comment>
<evidence type="ECO:0000256" key="2">
    <source>
        <dbReference type="ARBA" id="ARBA00004141"/>
    </source>
</evidence>
<dbReference type="EMBL" id="QKLU01000005">
    <property type="protein sequence ID" value="PYF72864.1"/>
    <property type="molecule type" value="Genomic_DNA"/>
</dbReference>
<name>A0A318UIF1_9SPHI</name>
<evidence type="ECO:0000256" key="10">
    <source>
        <dbReference type="ARBA" id="ARBA00023136"/>
    </source>
</evidence>
<dbReference type="Gene3D" id="1.10.287.130">
    <property type="match status" value="1"/>
</dbReference>
<feature type="domain" description="HAMP" evidence="13">
    <location>
        <begin position="178"/>
        <end position="231"/>
    </location>
</feature>
<comment type="catalytic activity">
    <reaction evidence="1">
        <text>ATP + protein L-histidine = ADP + protein N-phospho-L-histidine.</text>
        <dbReference type="EC" id="2.7.13.3"/>
    </reaction>
</comment>
<dbReference type="PRINTS" id="PR00344">
    <property type="entry name" value="BCTRLSENSOR"/>
</dbReference>
<dbReference type="CDD" id="cd00075">
    <property type="entry name" value="HATPase"/>
    <property type="match status" value="1"/>
</dbReference>
<evidence type="ECO:0000256" key="11">
    <source>
        <dbReference type="SAM" id="Phobius"/>
    </source>
</evidence>
<evidence type="ECO:0000256" key="4">
    <source>
        <dbReference type="ARBA" id="ARBA00022553"/>
    </source>
</evidence>
<evidence type="ECO:0000256" key="9">
    <source>
        <dbReference type="ARBA" id="ARBA00023012"/>
    </source>
</evidence>
<dbReference type="InterPro" id="IPR036097">
    <property type="entry name" value="HisK_dim/P_sf"/>
</dbReference>
<dbReference type="SUPFAM" id="SSF47384">
    <property type="entry name" value="Homodimeric domain of signal transducing histidine kinase"/>
    <property type="match status" value="1"/>
</dbReference>
<dbReference type="InterPro" id="IPR003661">
    <property type="entry name" value="HisK_dim/P_dom"/>
</dbReference>
<evidence type="ECO:0000259" key="12">
    <source>
        <dbReference type="PROSITE" id="PS50109"/>
    </source>
</evidence>
<keyword evidence="4" id="KW-0597">Phosphoprotein</keyword>
<feature type="transmembrane region" description="Helical" evidence="11">
    <location>
        <begin position="154"/>
        <end position="177"/>
    </location>
</feature>
<evidence type="ECO:0000256" key="5">
    <source>
        <dbReference type="ARBA" id="ARBA00022679"/>
    </source>
</evidence>
<dbReference type="InterPro" id="IPR003660">
    <property type="entry name" value="HAMP_dom"/>
</dbReference>
<dbReference type="GO" id="GO:0005886">
    <property type="term" value="C:plasma membrane"/>
    <property type="evidence" value="ECO:0007669"/>
    <property type="project" value="TreeGrafter"/>
</dbReference>
<evidence type="ECO:0000256" key="1">
    <source>
        <dbReference type="ARBA" id="ARBA00000085"/>
    </source>
</evidence>
<dbReference type="GO" id="GO:0000155">
    <property type="term" value="F:phosphorelay sensor kinase activity"/>
    <property type="evidence" value="ECO:0007669"/>
    <property type="project" value="InterPro"/>
</dbReference>
<comment type="caution">
    <text evidence="14">The sequence shown here is derived from an EMBL/GenBank/DDBJ whole genome shotgun (WGS) entry which is preliminary data.</text>
</comment>
<dbReference type="SMART" id="SM00304">
    <property type="entry name" value="HAMP"/>
    <property type="match status" value="1"/>
</dbReference>
<dbReference type="InterPro" id="IPR050428">
    <property type="entry name" value="TCS_sensor_his_kinase"/>
</dbReference>
<dbReference type="RefSeq" id="WP_110832691.1">
    <property type="nucleotide sequence ID" value="NZ_QKLU01000005.1"/>
</dbReference>
<dbReference type="EC" id="2.7.13.3" evidence="3"/>
<keyword evidence="7 14" id="KW-0418">Kinase</keyword>
<keyword evidence="9" id="KW-0902">Two-component regulatory system</keyword>
<dbReference type="Pfam" id="PF00512">
    <property type="entry name" value="HisKA"/>
    <property type="match status" value="1"/>
</dbReference>
<dbReference type="SMART" id="SM00388">
    <property type="entry name" value="HisKA"/>
    <property type="match status" value="1"/>
</dbReference>
<dbReference type="Proteomes" id="UP000248198">
    <property type="component" value="Unassembled WGS sequence"/>
</dbReference>
<dbReference type="PANTHER" id="PTHR45436:SF15">
    <property type="entry name" value="SENSOR HISTIDINE KINASE CUSS"/>
    <property type="match status" value="1"/>
</dbReference>
<evidence type="ECO:0000313" key="15">
    <source>
        <dbReference type="Proteomes" id="UP000248198"/>
    </source>
</evidence>
<keyword evidence="6 11" id="KW-0812">Transmembrane</keyword>
<organism evidence="14 15">
    <name type="scientific">Pedobacter nutrimenti</name>
    <dbReference type="NCBI Taxonomy" id="1241337"/>
    <lineage>
        <taxon>Bacteria</taxon>
        <taxon>Pseudomonadati</taxon>
        <taxon>Bacteroidota</taxon>
        <taxon>Sphingobacteriia</taxon>
        <taxon>Sphingobacteriales</taxon>
        <taxon>Sphingobacteriaceae</taxon>
        <taxon>Pedobacter</taxon>
    </lineage>
</organism>
<feature type="transmembrane region" description="Helical" evidence="11">
    <location>
        <begin position="6"/>
        <end position="28"/>
    </location>
</feature>
<dbReference type="InterPro" id="IPR005467">
    <property type="entry name" value="His_kinase_dom"/>
</dbReference>
<dbReference type="OrthoDB" id="594725at2"/>
<evidence type="ECO:0000256" key="8">
    <source>
        <dbReference type="ARBA" id="ARBA00022989"/>
    </source>
</evidence>
<reference evidence="14 15" key="1">
    <citation type="submission" date="2018-06" db="EMBL/GenBank/DDBJ databases">
        <title>Genomic Encyclopedia of Archaeal and Bacterial Type Strains, Phase II (KMG-II): from individual species to whole genera.</title>
        <authorList>
            <person name="Goeker M."/>
        </authorList>
    </citation>
    <scope>NUCLEOTIDE SEQUENCE [LARGE SCALE GENOMIC DNA]</scope>
    <source>
        <strain evidence="14 15">DSM 27372</strain>
    </source>
</reference>
<evidence type="ECO:0000256" key="7">
    <source>
        <dbReference type="ARBA" id="ARBA00022777"/>
    </source>
</evidence>
<dbReference type="Pfam" id="PF00672">
    <property type="entry name" value="HAMP"/>
    <property type="match status" value="1"/>
</dbReference>
<dbReference type="InterPro" id="IPR004358">
    <property type="entry name" value="Sig_transdc_His_kin-like_C"/>
</dbReference>
<evidence type="ECO:0000259" key="13">
    <source>
        <dbReference type="PROSITE" id="PS50885"/>
    </source>
</evidence>
<sequence length="455" mass="52006">MKIRLWLTILFTFITAAILLVFAAYIYLSAKQSREKEFYNLLNKEALTKVNLFLNAHVDAGTLHTIYRNNRKILNEVEVAIYDTSFNLLYHDAVDLDFVKETRGMIDEIVKKKEIRFYQENWQVIGISYHFKDKDYVITAAGYDEYGYSKLSNLLTNICIVFVLSILIIYLAGWFFVKRAFAPVSEITRKVKNISATNLDLRLDTNKSKDELSQLSSTFNEMLNRLEDSFDAQKHFVANISHELRTPLSAIITELELSQIKERSLEEYKTVVQQALSDAKKLARLSNSLLDFAKASYDLSEIHFKALRLDELLLDAQLQLQKTNPDYDIDILFEKEFDDDDLISVKGNAYLLQTAFVNLIENGCKFSPDKQCVVAISFQEANVILKFSDKGIGIPPEDLSHIFVPFYRGSNQKMAEGNGIGLPMTQKIIALHKGNIFVQSDIGKGTVFTIEIPHL</sequence>
<accession>A0A318UIF1</accession>
<dbReference type="PROSITE" id="PS50109">
    <property type="entry name" value="HIS_KIN"/>
    <property type="match status" value="1"/>
</dbReference>
<dbReference type="InterPro" id="IPR003594">
    <property type="entry name" value="HATPase_dom"/>
</dbReference>
<evidence type="ECO:0000313" key="14">
    <source>
        <dbReference type="EMBL" id="PYF72864.1"/>
    </source>
</evidence>
<dbReference type="SUPFAM" id="SSF55874">
    <property type="entry name" value="ATPase domain of HSP90 chaperone/DNA topoisomerase II/histidine kinase"/>
    <property type="match status" value="1"/>
</dbReference>
<proteinExistence type="predicted"/>
<keyword evidence="15" id="KW-1185">Reference proteome</keyword>
<gene>
    <name evidence="14" type="ORF">B0O44_105237</name>
</gene>
<dbReference type="AlphaFoldDB" id="A0A318UIF1"/>